<dbReference type="SMART" id="SM00267">
    <property type="entry name" value="GGDEF"/>
    <property type="match status" value="1"/>
</dbReference>
<dbReference type="Proteomes" id="UP000233769">
    <property type="component" value="Chromosome tk0001"/>
</dbReference>
<accession>A0A1P8QJP5</accession>
<proteinExistence type="predicted"/>
<reference evidence="2" key="1">
    <citation type="submission" date="2017-10" db="EMBL/GenBank/DDBJ databases">
        <authorList>
            <person name="Regsiter A."/>
            <person name="William W."/>
        </authorList>
    </citation>
    <scope>NUCLEOTIDE SEQUENCE [LARGE SCALE GENOMIC DNA]</scope>
</reference>
<dbReference type="Gene3D" id="3.30.70.270">
    <property type="match status" value="1"/>
</dbReference>
<dbReference type="PANTHER" id="PTHR33121:SF70">
    <property type="entry name" value="SIGNALING PROTEIN YKOW"/>
    <property type="match status" value="1"/>
</dbReference>
<dbReference type="EMBL" id="LT962688">
    <property type="protein sequence ID" value="SOR31745.1"/>
    <property type="molecule type" value="Genomic_DNA"/>
</dbReference>
<evidence type="ECO:0000313" key="2">
    <source>
        <dbReference type="Proteomes" id="UP000233769"/>
    </source>
</evidence>
<dbReference type="AlphaFoldDB" id="A0A1P8QJP5"/>
<dbReference type="PROSITE" id="PS50887">
    <property type="entry name" value="GGDEF"/>
    <property type="match status" value="1"/>
</dbReference>
<name>A0A1P8QJP5_METEX</name>
<dbReference type="InterPro" id="IPR029787">
    <property type="entry name" value="Nucleotide_cyclase"/>
</dbReference>
<dbReference type="InterPro" id="IPR043128">
    <property type="entry name" value="Rev_trsase/Diguanyl_cyclase"/>
</dbReference>
<dbReference type="NCBIfam" id="TIGR00254">
    <property type="entry name" value="GGDEF"/>
    <property type="match status" value="1"/>
</dbReference>
<dbReference type="Gene3D" id="3.20.20.450">
    <property type="entry name" value="EAL domain"/>
    <property type="match status" value="1"/>
</dbReference>
<dbReference type="InterPro" id="IPR000160">
    <property type="entry name" value="GGDEF_dom"/>
</dbReference>
<dbReference type="PANTHER" id="PTHR33121">
    <property type="entry name" value="CYCLIC DI-GMP PHOSPHODIESTERASE PDEF"/>
    <property type="match status" value="1"/>
</dbReference>
<gene>
    <name evidence="1" type="ORF">TK0001_5169</name>
</gene>
<dbReference type="Pfam" id="PF00990">
    <property type="entry name" value="GGDEF"/>
    <property type="match status" value="1"/>
</dbReference>
<dbReference type="CDD" id="cd01948">
    <property type="entry name" value="EAL"/>
    <property type="match status" value="1"/>
</dbReference>
<dbReference type="GO" id="GO:0071111">
    <property type="term" value="F:cyclic-guanylate-specific phosphodiesterase activity"/>
    <property type="evidence" value="ECO:0007669"/>
    <property type="project" value="InterPro"/>
</dbReference>
<organism evidence="1 2">
    <name type="scientific">Methylorubrum extorquens</name>
    <name type="common">Methylobacterium dichloromethanicum</name>
    <name type="synonym">Methylobacterium extorquens</name>
    <dbReference type="NCBI Taxonomy" id="408"/>
    <lineage>
        <taxon>Bacteria</taxon>
        <taxon>Pseudomonadati</taxon>
        <taxon>Pseudomonadota</taxon>
        <taxon>Alphaproteobacteria</taxon>
        <taxon>Hyphomicrobiales</taxon>
        <taxon>Methylobacteriaceae</taxon>
        <taxon>Methylorubrum</taxon>
    </lineage>
</organism>
<dbReference type="InterPro" id="IPR035919">
    <property type="entry name" value="EAL_sf"/>
</dbReference>
<evidence type="ECO:0000313" key="1">
    <source>
        <dbReference type="EMBL" id="SOR31745.1"/>
    </source>
</evidence>
<dbReference type="InterPro" id="IPR001633">
    <property type="entry name" value="EAL_dom"/>
</dbReference>
<dbReference type="RefSeq" id="WP_056501647.1">
    <property type="nucleotide sequence ID" value="NZ_CP019322.1"/>
</dbReference>
<dbReference type="SMART" id="SM00052">
    <property type="entry name" value="EAL"/>
    <property type="match status" value="1"/>
</dbReference>
<protein>
    <submittedName>
        <fullName evidence="1">Putative diguanylate cyclase/phosphodiesterase, GGDEF and EAL domains</fullName>
    </submittedName>
</protein>
<dbReference type="CDD" id="cd01949">
    <property type="entry name" value="GGDEF"/>
    <property type="match status" value="1"/>
</dbReference>
<dbReference type="SUPFAM" id="SSF55073">
    <property type="entry name" value="Nucleotide cyclase"/>
    <property type="match status" value="1"/>
</dbReference>
<dbReference type="InterPro" id="IPR050706">
    <property type="entry name" value="Cyclic-di-GMP_PDE-like"/>
</dbReference>
<sequence length="668" mass="71895">MRSRPSTEPHLDRLIRRDQLEAVRASVQQALPVNVLLGLAGFLVALHSGHGALGALWFSASTAFNGLRFGLCRAPCAGLAMSPGRAPISEEAAARSIDRHLWLACLAALLSGSVWALLPLLCDGYTSAQTLFYLTVTCGITAGAVTHGIAYARIPICFITPPLVSVAGCLLAVGGFDQTCLAATVLLYLAALIRSSIATERGFRETSRLKNEATALAEARKAAHASASALAEEMRERATHDGLTGLLNRAGFIQRAEEQLAAGASVCLMLLDLDGFKSVNDVYGHSTGDRVLAEVARRIRVAVPVDCDAARLGGDEFALVYDTARVIESPAALAERLIRTVAQPFESFDTGRLGMSIGICHRPSDSLTHLLSCADEALYAAKHSGRNHFRLFDDGLSTRLEMRRDCERDLSQALAEGELEVWFQPIFGPDGRSVTNLEALVRWHHPVHGWVPPADLISAAAMAGLTESLLRFILEQVCAMLCALRTRGLHDLSVAMNVSPREMAQIAVDEIVLGRLRVLGLPATALEIEITEETALDIEAVQGKLLALSRAGIRMALDDFGTGYSSLASVRQLRADRVKIDRSLVTGLSEAEDKRGLVQAVLGLGRALGLEVVAEGIETADDLATLQAMGCPFMQGYHLGRPQPRDDVLRFLDARPRADVQALRLREA</sequence>
<dbReference type="SUPFAM" id="SSF141868">
    <property type="entry name" value="EAL domain-like"/>
    <property type="match status" value="1"/>
</dbReference>
<dbReference type="Pfam" id="PF00563">
    <property type="entry name" value="EAL"/>
    <property type="match status" value="1"/>
</dbReference>
<dbReference type="PROSITE" id="PS50883">
    <property type="entry name" value="EAL"/>
    <property type="match status" value="1"/>
</dbReference>